<dbReference type="Proteomes" id="UP001196413">
    <property type="component" value="Unassembled WGS sequence"/>
</dbReference>
<feature type="non-terminal residue" evidence="1">
    <location>
        <position position="1"/>
    </location>
</feature>
<protein>
    <submittedName>
        <fullName evidence="1">Uncharacterized protein</fullName>
    </submittedName>
</protein>
<gene>
    <name evidence="1" type="ORF">KIN20_006158</name>
</gene>
<evidence type="ECO:0000313" key="1">
    <source>
        <dbReference type="EMBL" id="KAJ1350379.1"/>
    </source>
</evidence>
<dbReference type="AlphaFoldDB" id="A0AAD5QI32"/>
<name>A0AAD5QI32_PARTN</name>
<comment type="caution">
    <text evidence="1">The sequence shown here is derived from an EMBL/GenBank/DDBJ whole genome shotgun (WGS) entry which is preliminary data.</text>
</comment>
<evidence type="ECO:0000313" key="2">
    <source>
        <dbReference type="Proteomes" id="UP001196413"/>
    </source>
</evidence>
<accession>A0AAD5QI32</accession>
<sequence length="84" mass="9850">LEMVSTNSKKQNDITKATLMKHNCRDLNTDANHRQLWCQLDSEKVINMIPCLCVESNNDADFYWIAIIVVLYQDLIRIYEHHNG</sequence>
<keyword evidence="2" id="KW-1185">Reference proteome</keyword>
<organism evidence="1 2">
    <name type="scientific">Parelaphostrongylus tenuis</name>
    <name type="common">Meningeal worm</name>
    <dbReference type="NCBI Taxonomy" id="148309"/>
    <lineage>
        <taxon>Eukaryota</taxon>
        <taxon>Metazoa</taxon>
        <taxon>Ecdysozoa</taxon>
        <taxon>Nematoda</taxon>
        <taxon>Chromadorea</taxon>
        <taxon>Rhabditida</taxon>
        <taxon>Rhabditina</taxon>
        <taxon>Rhabditomorpha</taxon>
        <taxon>Strongyloidea</taxon>
        <taxon>Metastrongylidae</taxon>
        <taxon>Parelaphostrongylus</taxon>
    </lineage>
</organism>
<proteinExistence type="predicted"/>
<dbReference type="EMBL" id="JAHQIW010000852">
    <property type="protein sequence ID" value="KAJ1350379.1"/>
    <property type="molecule type" value="Genomic_DNA"/>
</dbReference>
<reference evidence="1" key="1">
    <citation type="submission" date="2021-06" db="EMBL/GenBank/DDBJ databases">
        <title>Parelaphostrongylus tenuis whole genome reference sequence.</title>
        <authorList>
            <person name="Garwood T.J."/>
            <person name="Larsen P.A."/>
            <person name="Fountain-Jones N.M."/>
            <person name="Garbe J.R."/>
            <person name="Macchietto M.G."/>
            <person name="Kania S.A."/>
            <person name="Gerhold R.W."/>
            <person name="Richards J.E."/>
            <person name="Wolf T.M."/>
        </authorList>
    </citation>
    <scope>NUCLEOTIDE SEQUENCE</scope>
    <source>
        <strain evidence="1">MNPRO001-30</strain>
        <tissue evidence="1">Meninges</tissue>
    </source>
</reference>